<dbReference type="EMBL" id="JTDY01001936">
    <property type="protein sequence ID" value="KOB72501.1"/>
    <property type="molecule type" value="Genomic_DNA"/>
</dbReference>
<keyword evidence="10" id="KW-1185">Reference proteome</keyword>
<organism evidence="9 10">
    <name type="scientific">Operophtera brumata</name>
    <name type="common">Winter moth</name>
    <name type="synonym">Phalaena brumata</name>
    <dbReference type="NCBI Taxonomy" id="104452"/>
    <lineage>
        <taxon>Eukaryota</taxon>
        <taxon>Metazoa</taxon>
        <taxon>Ecdysozoa</taxon>
        <taxon>Arthropoda</taxon>
        <taxon>Hexapoda</taxon>
        <taxon>Insecta</taxon>
        <taxon>Pterygota</taxon>
        <taxon>Neoptera</taxon>
        <taxon>Endopterygota</taxon>
        <taxon>Lepidoptera</taxon>
        <taxon>Glossata</taxon>
        <taxon>Ditrysia</taxon>
        <taxon>Geometroidea</taxon>
        <taxon>Geometridae</taxon>
        <taxon>Larentiinae</taxon>
        <taxon>Operophtera</taxon>
    </lineage>
</organism>
<dbReference type="InterPro" id="IPR011993">
    <property type="entry name" value="PH-like_dom_sf"/>
</dbReference>
<dbReference type="GO" id="GO:0009966">
    <property type="term" value="P:regulation of signal transduction"/>
    <property type="evidence" value="ECO:0007669"/>
    <property type="project" value="TreeGrafter"/>
</dbReference>
<dbReference type="Gene3D" id="2.30.29.30">
    <property type="entry name" value="Pleckstrin-homology domain (PH domain)/Phosphotyrosine-binding domain (PTB)"/>
    <property type="match status" value="1"/>
</dbReference>
<evidence type="ECO:0000256" key="2">
    <source>
        <dbReference type="ARBA" id="ARBA00022679"/>
    </source>
</evidence>
<feature type="region of interest" description="Disordered" evidence="7">
    <location>
        <begin position="278"/>
        <end position="300"/>
    </location>
</feature>
<dbReference type="EC" id="2.7.11.-" evidence="6"/>
<keyword evidence="1 6" id="KW-0723">Serine/threonine-protein kinase</keyword>
<evidence type="ECO:0000313" key="9">
    <source>
        <dbReference type="EMBL" id="KOB72501.1"/>
    </source>
</evidence>
<gene>
    <name evidence="9" type="ORF">OBRU01_12207</name>
</gene>
<evidence type="ECO:0000256" key="7">
    <source>
        <dbReference type="SAM" id="MobiDB-lite"/>
    </source>
</evidence>
<keyword evidence="4 6" id="KW-0418">Kinase</keyword>
<protein>
    <recommendedName>
        <fullName evidence="6">G protein-coupled receptor kinase</fullName>
        <ecNumber evidence="6">2.7.11.-</ecNumber>
    </recommendedName>
</protein>
<keyword evidence="2 6" id="KW-0808">Transferase</keyword>
<keyword evidence="3 6" id="KW-0547">Nucleotide-binding</keyword>
<dbReference type="AlphaFoldDB" id="A0A0L7LBA0"/>
<proteinExistence type="inferred from homology"/>
<evidence type="ECO:0000256" key="4">
    <source>
        <dbReference type="ARBA" id="ARBA00022777"/>
    </source>
</evidence>
<dbReference type="Gene3D" id="1.10.287.1270">
    <property type="match status" value="1"/>
</dbReference>
<evidence type="ECO:0000256" key="3">
    <source>
        <dbReference type="ARBA" id="ARBA00022741"/>
    </source>
</evidence>
<keyword evidence="9" id="KW-0675">Receptor</keyword>
<sequence>MFTMNKGIKKYTPPLIPPRGEVNAADAFDIGSFDEEDTKGIKKYTPPLILPRGEVNAADAFDIGSFDEEDTKGIKKYTPPLIPPRGEVNAADAFDIGSFDEEDTKGIKLTEADQKQYMDFPLVISERWQSEVAETVFETINQEADKNESKKKSKQKQKFDTDEKESDCILHGYIKKLGGPFSSAWQSRYAKLYPNRLELHLENSAKPEMILLDTVEEVSSDLISVKGEQCIVLRTRHDAKVVLTNTEWALSLRSAHKHSQDLLASMAKKAGKIYGTDGAKEAALARPAPPAPPHAPNGSN</sequence>
<evidence type="ECO:0000256" key="1">
    <source>
        <dbReference type="ARBA" id="ARBA00022527"/>
    </source>
</evidence>
<reference evidence="9 10" key="1">
    <citation type="journal article" date="2015" name="Genome Biol. Evol.">
        <title>The genome of winter moth (Operophtera brumata) provides a genomic perspective on sexual dimorphism and phenology.</title>
        <authorList>
            <person name="Derks M.F."/>
            <person name="Smit S."/>
            <person name="Salis L."/>
            <person name="Schijlen E."/>
            <person name="Bossers A."/>
            <person name="Mateman C."/>
            <person name="Pijl A.S."/>
            <person name="de Ridder D."/>
            <person name="Groenen M.A."/>
            <person name="Visser M.E."/>
            <person name="Megens H.J."/>
        </authorList>
    </citation>
    <scope>NUCLEOTIDE SEQUENCE [LARGE SCALE GENOMIC DNA]</scope>
    <source>
        <strain evidence="9">WM2013NL</strain>
        <tissue evidence="9">Head and thorax</tissue>
    </source>
</reference>
<feature type="compositionally biased region" description="Pro residues" evidence="7">
    <location>
        <begin position="287"/>
        <end position="300"/>
    </location>
</feature>
<dbReference type="STRING" id="104452.A0A0L7LBA0"/>
<comment type="similarity">
    <text evidence="6">Belongs to the protein kinase superfamily. AGC Ser/Thr protein kinase family. GPRK subfamily.</text>
</comment>
<feature type="domain" description="AGC-kinase C-terminal" evidence="8">
    <location>
        <begin position="6"/>
        <end position="68"/>
    </location>
</feature>
<dbReference type="InterPro" id="IPR000961">
    <property type="entry name" value="AGC-kinase_C"/>
</dbReference>
<dbReference type="InterPro" id="IPR000239">
    <property type="entry name" value="GPCR_kinase"/>
</dbReference>
<name>A0A0L7LBA0_OPEBR</name>
<dbReference type="GO" id="GO:0005524">
    <property type="term" value="F:ATP binding"/>
    <property type="evidence" value="ECO:0007669"/>
    <property type="project" value="UniProtKB-KW"/>
</dbReference>
<dbReference type="GO" id="GO:0004703">
    <property type="term" value="F:G protein-coupled receptor kinase activity"/>
    <property type="evidence" value="ECO:0007669"/>
    <property type="project" value="InterPro"/>
</dbReference>
<dbReference type="SMART" id="SM00133">
    <property type="entry name" value="S_TK_X"/>
    <property type="match status" value="2"/>
</dbReference>
<evidence type="ECO:0000259" key="8">
    <source>
        <dbReference type="SMART" id="SM00133"/>
    </source>
</evidence>
<evidence type="ECO:0000256" key="6">
    <source>
        <dbReference type="RuleBase" id="RU000308"/>
    </source>
</evidence>
<evidence type="ECO:0000256" key="5">
    <source>
        <dbReference type="ARBA" id="ARBA00022840"/>
    </source>
</evidence>
<dbReference type="SUPFAM" id="SSF50729">
    <property type="entry name" value="PH domain-like"/>
    <property type="match status" value="1"/>
</dbReference>
<dbReference type="PRINTS" id="PR00717">
    <property type="entry name" value="GPCRKINASE"/>
</dbReference>
<evidence type="ECO:0000313" key="10">
    <source>
        <dbReference type="Proteomes" id="UP000037510"/>
    </source>
</evidence>
<accession>A0A0L7LBA0</accession>
<dbReference type="GO" id="GO:0001664">
    <property type="term" value="F:G protein-coupled receptor binding"/>
    <property type="evidence" value="ECO:0007669"/>
    <property type="project" value="TreeGrafter"/>
</dbReference>
<dbReference type="Proteomes" id="UP000037510">
    <property type="component" value="Unassembled WGS sequence"/>
</dbReference>
<comment type="caution">
    <text evidence="9">The sequence shown here is derived from an EMBL/GenBank/DDBJ whole genome shotgun (WGS) entry which is preliminary data.</text>
</comment>
<dbReference type="PANTHER" id="PTHR24355">
    <property type="entry name" value="G PROTEIN-COUPLED RECEPTOR KINASE/RIBOSOMAL PROTEIN S6 KINASE"/>
    <property type="match status" value="1"/>
</dbReference>
<feature type="domain" description="AGC-kinase C-terminal" evidence="8">
    <location>
        <begin position="72"/>
        <end position="144"/>
    </location>
</feature>
<dbReference type="GO" id="GO:0007186">
    <property type="term" value="P:G protein-coupled receptor signaling pathway"/>
    <property type="evidence" value="ECO:0007669"/>
    <property type="project" value="TreeGrafter"/>
</dbReference>
<dbReference type="PANTHER" id="PTHR24355:SF18">
    <property type="entry name" value="G PROTEIN-COUPLED RECEPTOR KINASE"/>
    <property type="match status" value="1"/>
</dbReference>
<keyword evidence="5 6" id="KW-0067">ATP-binding</keyword>